<evidence type="ECO:0000313" key="3">
    <source>
        <dbReference type="Proteomes" id="UP000070452"/>
    </source>
</evidence>
<dbReference type="InterPro" id="IPR023385">
    <property type="entry name" value="YopX-like_C"/>
</dbReference>
<feature type="domain" description="YopX protein" evidence="1">
    <location>
        <begin position="6"/>
        <end position="137"/>
    </location>
</feature>
<evidence type="ECO:0000259" key="1">
    <source>
        <dbReference type="Pfam" id="PF09643"/>
    </source>
</evidence>
<dbReference type="Pfam" id="PF09643">
    <property type="entry name" value="YopX"/>
    <property type="match status" value="1"/>
</dbReference>
<dbReference type="RefSeq" id="WP_060853998.1">
    <property type="nucleotide sequence ID" value="NZ_AP026655.1"/>
</dbReference>
<organism evidence="2 3">
    <name type="scientific">Enterococcus faecium</name>
    <name type="common">Streptococcus faecium</name>
    <dbReference type="NCBI Taxonomy" id="1352"/>
    <lineage>
        <taxon>Bacteria</taxon>
        <taxon>Bacillati</taxon>
        <taxon>Bacillota</taxon>
        <taxon>Bacilli</taxon>
        <taxon>Lactobacillales</taxon>
        <taxon>Enterococcaceae</taxon>
        <taxon>Enterococcus</taxon>
    </lineage>
</organism>
<evidence type="ECO:0000313" key="2">
    <source>
        <dbReference type="EMBL" id="KWX16988.1"/>
    </source>
</evidence>
<dbReference type="AlphaFoldDB" id="A0A132P3U7"/>
<proteinExistence type="predicted"/>
<dbReference type="NCBIfam" id="TIGR01671">
    <property type="entry name" value="phage_TIGR01671"/>
    <property type="match status" value="1"/>
</dbReference>
<dbReference type="InterPro" id="IPR019096">
    <property type="entry name" value="YopX_protein"/>
</dbReference>
<protein>
    <recommendedName>
        <fullName evidence="1">YopX protein domain-containing protein</fullName>
    </recommendedName>
</protein>
<comment type="caution">
    <text evidence="2">The sequence shown here is derived from an EMBL/GenBank/DDBJ whole genome shotgun (WGS) entry which is preliminary data.</text>
</comment>
<dbReference type="Proteomes" id="UP000070452">
    <property type="component" value="Unassembled WGS sequence"/>
</dbReference>
<dbReference type="InterPro" id="IPR010024">
    <property type="entry name" value="CHP16711"/>
</dbReference>
<gene>
    <name evidence="2" type="ORF">AWT83_00070</name>
</gene>
<sequence>MAMIPKFRAWDREKDRMIYPSTTGVCFEMNDDGISVLDIDVDYPNDYGFPKIASILMQSTTLKDKNGVEIFEGDIVQWGDTPDWEEEPIRVAVVKINPDIQFDSNVGIFEYGRFIYRDTERFLTVLGNVYENPELLEVE</sequence>
<dbReference type="SUPFAM" id="SSF159006">
    <property type="entry name" value="YopX-like"/>
    <property type="match status" value="1"/>
</dbReference>
<reference evidence="2 3" key="1">
    <citation type="submission" date="2016-01" db="EMBL/GenBank/DDBJ databases">
        <title>Molecular Mechanisms for transfer of large genomic segments between Enterococcus faecium strains.</title>
        <authorList>
            <person name="Garcia-Solache M.A."/>
            <person name="Lebreton F."/>
            <person name="Mclaughlin R.E."/>
            <person name="Whiteaker J.D."/>
            <person name="Gilmore M.S."/>
            <person name="Rice L.B."/>
        </authorList>
    </citation>
    <scope>NUCLEOTIDE SEQUENCE [LARGE SCALE GENOMIC DNA]</scope>
    <source>
        <strain evidence="2 3">D344RRF x C68</strain>
    </source>
</reference>
<dbReference type="EMBL" id="LRHK01000001">
    <property type="protein sequence ID" value="KWX16988.1"/>
    <property type="molecule type" value="Genomic_DNA"/>
</dbReference>
<accession>A0A132P3U7</accession>
<name>A0A132P3U7_ENTFC</name>
<dbReference type="Gene3D" id="2.30.30.290">
    <property type="entry name" value="YopX-like domains"/>
    <property type="match status" value="1"/>
</dbReference>